<sequence>MSTTEPTSKERAKQALDSTKDDMEQFDSRAPELIQRAREFHSKACNALKDNVPSDLANYLAHYGADAKLENFLACVEKIPKDVDYPSQRYQHTFIQLEFDQLAARPDPNPTKDNDSYDAIWKLATTINEDLSINIGFLNELDEKLDKWEQKLQYILHKFTEARLWKRSRIPEICDDLHTFIASVYVPVHPWKPRPQDDPRFRDGIQISPAG</sequence>
<dbReference type="AlphaFoldDB" id="A0AAE1C761"/>
<reference evidence="2" key="2">
    <citation type="submission" date="2023-06" db="EMBL/GenBank/DDBJ databases">
        <authorList>
            <consortium name="Lawrence Berkeley National Laboratory"/>
            <person name="Haridas S."/>
            <person name="Hensen N."/>
            <person name="Bonometti L."/>
            <person name="Westerberg I."/>
            <person name="Brannstrom I.O."/>
            <person name="Guillou S."/>
            <person name="Cros-Aarteil S."/>
            <person name="Calhoun S."/>
            <person name="Kuo A."/>
            <person name="Mondo S."/>
            <person name="Pangilinan J."/>
            <person name="Riley R."/>
            <person name="Labutti K."/>
            <person name="Andreopoulos B."/>
            <person name="Lipzen A."/>
            <person name="Chen C."/>
            <person name="Yanf M."/>
            <person name="Daum C."/>
            <person name="Ng V."/>
            <person name="Clum A."/>
            <person name="Steindorff A."/>
            <person name="Ohm R."/>
            <person name="Martin F."/>
            <person name="Silar P."/>
            <person name="Natvig D."/>
            <person name="Lalanne C."/>
            <person name="Gautier V."/>
            <person name="Ament-Velasquez S.L."/>
            <person name="Kruys A."/>
            <person name="Hutchinson M.I."/>
            <person name="Powell A.J."/>
            <person name="Barry K."/>
            <person name="Miller A.N."/>
            <person name="Grigoriev I.V."/>
            <person name="Debuchy R."/>
            <person name="Gladieux P."/>
            <person name="Thoren M.H."/>
            <person name="Johannesson H."/>
        </authorList>
    </citation>
    <scope>NUCLEOTIDE SEQUENCE</scope>
    <source>
        <strain evidence="2">CBS 314.62</strain>
    </source>
</reference>
<gene>
    <name evidence="2" type="ORF">B0T22DRAFT_310161</name>
</gene>
<organism evidence="2 3">
    <name type="scientific">Podospora appendiculata</name>
    <dbReference type="NCBI Taxonomy" id="314037"/>
    <lineage>
        <taxon>Eukaryota</taxon>
        <taxon>Fungi</taxon>
        <taxon>Dikarya</taxon>
        <taxon>Ascomycota</taxon>
        <taxon>Pezizomycotina</taxon>
        <taxon>Sordariomycetes</taxon>
        <taxon>Sordariomycetidae</taxon>
        <taxon>Sordariales</taxon>
        <taxon>Podosporaceae</taxon>
        <taxon>Podospora</taxon>
    </lineage>
</organism>
<feature type="compositionally biased region" description="Basic and acidic residues" evidence="1">
    <location>
        <begin position="7"/>
        <end position="24"/>
    </location>
</feature>
<dbReference type="Proteomes" id="UP001270362">
    <property type="component" value="Unassembled WGS sequence"/>
</dbReference>
<reference evidence="2" key="1">
    <citation type="journal article" date="2023" name="Mol. Phylogenet. Evol.">
        <title>Genome-scale phylogeny and comparative genomics of the fungal order Sordariales.</title>
        <authorList>
            <person name="Hensen N."/>
            <person name="Bonometti L."/>
            <person name="Westerberg I."/>
            <person name="Brannstrom I.O."/>
            <person name="Guillou S."/>
            <person name="Cros-Aarteil S."/>
            <person name="Calhoun S."/>
            <person name="Haridas S."/>
            <person name="Kuo A."/>
            <person name="Mondo S."/>
            <person name="Pangilinan J."/>
            <person name="Riley R."/>
            <person name="LaButti K."/>
            <person name="Andreopoulos B."/>
            <person name="Lipzen A."/>
            <person name="Chen C."/>
            <person name="Yan M."/>
            <person name="Daum C."/>
            <person name="Ng V."/>
            <person name="Clum A."/>
            <person name="Steindorff A."/>
            <person name="Ohm R.A."/>
            <person name="Martin F."/>
            <person name="Silar P."/>
            <person name="Natvig D.O."/>
            <person name="Lalanne C."/>
            <person name="Gautier V."/>
            <person name="Ament-Velasquez S.L."/>
            <person name="Kruys A."/>
            <person name="Hutchinson M.I."/>
            <person name="Powell A.J."/>
            <person name="Barry K."/>
            <person name="Miller A.N."/>
            <person name="Grigoriev I.V."/>
            <person name="Debuchy R."/>
            <person name="Gladieux P."/>
            <person name="Hiltunen Thoren M."/>
            <person name="Johannesson H."/>
        </authorList>
    </citation>
    <scope>NUCLEOTIDE SEQUENCE</scope>
    <source>
        <strain evidence="2">CBS 314.62</strain>
    </source>
</reference>
<accession>A0AAE1C761</accession>
<proteinExistence type="predicted"/>
<protein>
    <submittedName>
        <fullName evidence="2">Uncharacterized protein</fullName>
    </submittedName>
</protein>
<name>A0AAE1C761_9PEZI</name>
<feature type="region of interest" description="Disordered" evidence="1">
    <location>
        <begin position="1"/>
        <end position="24"/>
    </location>
</feature>
<evidence type="ECO:0000313" key="2">
    <source>
        <dbReference type="EMBL" id="KAK3681034.1"/>
    </source>
</evidence>
<evidence type="ECO:0000313" key="3">
    <source>
        <dbReference type="Proteomes" id="UP001270362"/>
    </source>
</evidence>
<dbReference type="EMBL" id="JAULSO010000008">
    <property type="protein sequence ID" value="KAK3681034.1"/>
    <property type="molecule type" value="Genomic_DNA"/>
</dbReference>
<keyword evidence="3" id="KW-1185">Reference proteome</keyword>
<comment type="caution">
    <text evidence="2">The sequence shown here is derived from an EMBL/GenBank/DDBJ whole genome shotgun (WGS) entry which is preliminary data.</text>
</comment>
<evidence type="ECO:0000256" key="1">
    <source>
        <dbReference type="SAM" id="MobiDB-lite"/>
    </source>
</evidence>